<evidence type="ECO:0000313" key="1">
    <source>
        <dbReference type="EMBL" id="JAH38573.1"/>
    </source>
</evidence>
<dbReference type="AlphaFoldDB" id="A0A0E9SDH1"/>
<dbReference type="EMBL" id="GBXM01070004">
    <property type="protein sequence ID" value="JAH38573.1"/>
    <property type="molecule type" value="Transcribed_RNA"/>
</dbReference>
<accession>A0A0E9SDH1</accession>
<protein>
    <submittedName>
        <fullName evidence="1">Uncharacterized protein</fullName>
    </submittedName>
</protein>
<sequence>MFTIHQNGEIYIIHRA</sequence>
<reference evidence="1" key="1">
    <citation type="submission" date="2014-11" db="EMBL/GenBank/DDBJ databases">
        <authorList>
            <person name="Amaro Gonzalez C."/>
        </authorList>
    </citation>
    <scope>NUCLEOTIDE SEQUENCE</scope>
</reference>
<organism evidence="1">
    <name type="scientific">Anguilla anguilla</name>
    <name type="common">European freshwater eel</name>
    <name type="synonym">Muraena anguilla</name>
    <dbReference type="NCBI Taxonomy" id="7936"/>
    <lineage>
        <taxon>Eukaryota</taxon>
        <taxon>Metazoa</taxon>
        <taxon>Chordata</taxon>
        <taxon>Craniata</taxon>
        <taxon>Vertebrata</taxon>
        <taxon>Euteleostomi</taxon>
        <taxon>Actinopterygii</taxon>
        <taxon>Neopterygii</taxon>
        <taxon>Teleostei</taxon>
        <taxon>Anguilliformes</taxon>
        <taxon>Anguillidae</taxon>
        <taxon>Anguilla</taxon>
    </lineage>
</organism>
<proteinExistence type="predicted"/>
<name>A0A0E9SDH1_ANGAN</name>
<reference evidence="1" key="2">
    <citation type="journal article" date="2015" name="Fish Shellfish Immunol.">
        <title>Early steps in the European eel (Anguilla anguilla)-Vibrio vulnificus interaction in the gills: Role of the RtxA13 toxin.</title>
        <authorList>
            <person name="Callol A."/>
            <person name="Pajuelo D."/>
            <person name="Ebbesson L."/>
            <person name="Teles M."/>
            <person name="MacKenzie S."/>
            <person name="Amaro C."/>
        </authorList>
    </citation>
    <scope>NUCLEOTIDE SEQUENCE</scope>
</reference>